<protein>
    <submittedName>
        <fullName evidence="1">Uncharacterized protein</fullName>
    </submittedName>
</protein>
<comment type="caution">
    <text evidence="1">The sequence shown here is derived from an EMBL/GenBank/DDBJ whole genome shotgun (WGS) entry which is preliminary data.</text>
</comment>
<reference evidence="1" key="1">
    <citation type="submission" date="2013-11" db="EMBL/GenBank/DDBJ databases">
        <title>Genome sequence of the fusiform rust pathogen reveals effectors for host alternation and coevolution with pine.</title>
        <authorList>
            <consortium name="DOE Joint Genome Institute"/>
            <person name="Smith K."/>
            <person name="Pendleton A."/>
            <person name="Kubisiak T."/>
            <person name="Anderson C."/>
            <person name="Salamov A."/>
            <person name="Aerts A."/>
            <person name="Riley R."/>
            <person name="Clum A."/>
            <person name="Lindquist E."/>
            <person name="Ence D."/>
            <person name="Campbell M."/>
            <person name="Kronenberg Z."/>
            <person name="Feau N."/>
            <person name="Dhillon B."/>
            <person name="Hamelin R."/>
            <person name="Burleigh J."/>
            <person name="Smith J."/>
            <person name="Yandell M."/>
            <person name="Nelson C."/>
            <person name="Grigoriev I."/>
            <person name="Davis J."/>
        </authorList>
    </citation>
    <scope>NUCLEOTIDE SEQUENCE</scope>
    <source>
        <strain evidence="1">G11</strain>
    </source>
</reference>
<keyword evidence="2" id="KW-1185">Reference proteome</keyword>
<sequence length="51" mass="5514">MCSKVGDRASLESYGRSSRVIAQTGLLGRQKRVLLAASQTAENLAPLIPHY</sequence>
<evidence type="ECO:0000313" key="1">
    <source>
        <dbReference type="EMBL" id="KAG0145269.1"/>
    </source>
</evidence>
<proteinExistence type="predicted"/>
<gene>
    <name evidence="1" type="ORF">CROQUDRAFT_93995</name>
</gene>
<organism evidence="1 2">
    <name type="scientific">Cronartium quercuum f. sp. fusiforme G11</name>
    <dbReference type="NCBI Taxonomy" id="708437"/>
    <lineage>
        <taxon>Eukaryota</taxon>
        <taxon>Fungi</taxon>
        <taxon>Dikarya</taxon>
        <taxon>Basidiomycota</taxon>
        <taxon>Pucciniomycotina</taxon>
        <taxon>Pucciniomycetes</taxon>
        <taxon>Pucciniales</taxon>
        <taxon>Coleosporiaceae</taxon>
        <taxon>Cronartium</taxon>
    </lineage>
</organism>
<name>A0A9P6TB35_9BASI</name>
<accession>A0A9P6TB35</accession>
<dbReference type="AlphaFoldDB" id="A0A9P6TB35"/>
<evidence type="ECO:0000313" key="2">
    <source>
        <dbReference type="Proteomes" id="UP000886653"/>
    </source>
</evidence>
<dbReference type="Proteomes" id="UP000886653">
    <property type="component" value="Unassembled WGS sequence"/>
</dbReference>
<dbReference type="EMBL" id="MU167279">
    <property type="protein sequence ID" value="KAG0145269.1"/>
    <property type="molecule type" value="Genomic_DNA"/>
</dbReference>